<evidence type="ECO:0000313" key="2">
    <source>
        <dbReference type="EMBL" id="KPV77105.1"/>
    </source>
</evidence>
<keyword evidence="3" id="KW-1185">Reference proteome</keyword>
<feature type="compositionally biased region" description="Low complexity" evidence="1">
    <location>
        <begin position="648"/>
        <end position="666"/>
    </location>
</feature>
<feature type="region of interest" description="Disordered" evidence="1">
    <location>
        <begin position="648"/>
        <end position="676"/>
    </location>
</feature>
<evidence type="ECO:0008006" key="4">
    <source>
        <dbReference type="Google" id="ProtNLM"/>
    </source>
</evidence>
<sequence>MASHQLRATTDATRDTADTVARPERERDDHEQEDAGSSNSLSQAGKRGKDDGDKDNTQAQDDDEQDAQPAAKKRRTTSSTTKVKGTARVKGKKGKLSAFLAMPLDLLVEVAQHTDPPTLLAMSRTNKLMHNLFARRSAAPIWAAVRRNVDFPELEASDLSEMQLASLVFDRNCHLCGRGRAVIVDYALRIRWCKPCERANLVRKGDLRLQEPAVHVHKLALACSFFTLHSGKSHSATIDHHYCLPQLRAASDCLDIPRRTRRPEDEILNADPTSHDLVGKHVVDRVRLVKLVQEDAATLAEWDGATPSAREEAYAAAHALRNRKALVKQKLLSMGFADADIALSSNWNVLLPTIIIDADRRRAARLDLERVSRIWRRHDALKLRYSIMRSTGDDEPGLSFPSWSNFRLLPSVESLWVPEGDVVSDEQWQAALPSILVDLVTARRVLKLKKPEAPLKPTGALFFEADLGSFDRRRQLYSRMYMYGPVGFLDFGDTADGVDEAELDALLSQAVATFIGISSGVRATLVPYSDIVPMLDKYCGSGGYTSFDGLFQAPSVRLVQEQLAVLKRAGLPNHRSSIAKLEELGPVFECHGCDAALPRSARRSHLRVVVKSTSLSWSEMVYHACTAHYDLYASDGVHTLAATPAIRLSTSTDSPPSSSPSLPSTTMTATADAPVA</sequence>
<protein>
    <recommendedName>
        <fullName evidence="4">F-box domain-containing protein</fullName>
    </recommendedName>
</protein>
<dbReference type="OrthoDB" id="3248205at2759"/>
<accession>A0A194S9G3</accession>
<name>A0A194S9G3_RHOGW</name>
<feature type="region of interest" description="Disordered" evidence="1">
    <location>
        <begin position="1"/>
        <end position="89"/>
    </location>
</feature>
<organism evidence="2 3">
    <name type="scientific">Rhodotorula graminis (strain WP1)</name>
    <dbReference type="NCBI Taxonomy" id="578459"/>
    <lineage>
        <taxon>Eukaryota</taxon>
        <taxon>Fungi</taxon>
        <taxon>Dikarya</taxon>
        <taxon>Basidiomycota</taxon>
        <taxon>Pucciniomycotina</taxon>
        <taxon>Microbotryomycetes</taxon>
        <taxon>Sporidiobolales</taxon>
        <taxon>Sporidiobolaceae</taxon>
        <taxon>Rhodotorula</taxon>
    </lineage>
</organism>
<proteinExistence type="predicted"/>
<evidence type="ECO:0000256" key="1">
    <source>
        <dbReference type="SAM" id="MobiDB-lite"/>
    </source>
</evidence>
<dbReference type="Proteomes" id="UP000053890">
    <property type="component" value="Unassembled WGS sequence"/>
</dbReference>
<dbReference type="RefSeq" id="XP_018273154.1">
    <property type="nucleotide sequence ID" value="XM_018414043.1"/>
</dbReference>
<reference evidence="2 3" key="1">
    <citation type="journal article" date="2015" name="Front. Microbiol.">
        <title>Genome sequence of the plant growth promoting endophytic yeast Rhodotorula graminis WP1.</title>
        <authorList>
            <person name="Firrincieli A."/>
            <person name="Otillar R."/>
            <person name="Salamov A."/>
            <person name="Schmutz J."/>
            <person name="Khan Z."/>
            <person name="Redman R.S."/>
            <person name="Fleck N.D."/>
            <person name="Lindquist E."/>
            <person name="Grigoriev I.V."/>
            <person name="Doty S.L."/>
        </authorList>
    </citation>
    <scope>NUCLEOTIDE SEQUENCE [LARGE SCALE GENOMIC DNA]</scope>
    <source>
        <strain evidence="2 3">WP1</strain>
    </source>
</reference>
<evidence type="ECO:0000313" key="3">
    <source>
        <dbReference type="Proteomes" id="UP000053890"/>
    </source>
</evidence>
<gene>
    <name evidence="2" type="ORF">RHOBADRAFT_42316</name>
</gene>
<dbReference type="AlphaFoldDB" id="A0A194S9G3"/>
<dbReference type="OMA" id="PCERANL"/>
<feature type="compositionally biased region" description="Basic and acidic residues" evidence="1">
    <location>
        <begin position="12"/>
        <end position="30"/>
    </location>
</feature>
<feature type="compositionally biased region" description="Basic and acidic residues" evidence="1">
    <location>
        <begin position="47"/>
        <end position="56"/>
    </location>
</feature>
<dbReference type="GeneID" id="28974491"/>
<dbReference type="EMBL" id="KQ474075">
    <property type="protein sequence ID" value="KPV77105.1"/>
    <property type="molecule type" value="Genomic_DNA"/>
</dbReference>